<sequence>MQTFDIARLVYGLLEGPLEGRVALGRLNVRREDVAAPLSVIHVQKNVPNENQKLNTRLDIVKIVISTMIDASSGELYSRMEPHLNALRTALFADRRLARQQGVIEVQEGETVHDYNPEELVYLVDLTIEIKYRREAGQP</sequence>
<comment type="caution">
    <text evidence="1">The sequence shown here is derived from an EMBL/GenBank/DDBJ whole genome shotgun (WGS) entry which is preliminary data.</text>
</comment>
<accession>A0A844G8B9</accession>
<keyword evidence="3" id="KW-1185">Reference proteome</keyword>
<organism evidence="1 3">
    <name type="scientific">Paludibacterium denitrificans</name>
    <dbReference type="NCBI Taxonomy" id="2675226"/>
    <lineage>
        <taxon>Bacteria</taxon>
        <taxon>Pseudomonadati</taxon>
        <taxon>Pseudomonadota</taxon>
        <taxon>Betaproteobacteria</taxon>
        <taxon>Neisseriales</taxon>
        <taxon>Chromobacteriaceae</taxon>
        <taxon>Paludibacterium</taxon>
    </lineage>
</organism>
<evidence type="ECO:0000313" key="3">
    <source>
        <dbReference type="Proteomes" id="UP000446658"/>
    </source>
</evidence>
<name>A0A844G8B9_9NEIS</name>
<gene>
    <name evidence="1" type="ORF">GKE73_02865</name>
    <name evidence="2" type="ORF">GKE73_16875</name>
</gene>
<proteinExistence type="predicted"/>
<reference evidence="1 3" key="1">
    <citation type="submission" date="2019-11" db="EMBL/GenBank/DDBJ databases">
        <title>Draft genome sequence of Paludibacterium sp. dN18-1.</title>
        <authorList>
            <person name="Im W.-T."/>
        </authorList>
    </citation>
    <scope>NUCLEOTIDE SEQUENCE [LARGE SCALE GENOMIC DNA]</scope>
    <source>
        <strain evidence="1">DN 18-1</strain>
        <strain evidence="3">dN 18-1</strain>
    </source>
</reference>
<protein>
    <submittedName>
        <fullName evidence="1">Uncharacterized protein</fullName>
    </submittedName>
</protein>
<dbReference type="AlphaFoldDB" id="A0A844G8B9"/>
<dbReference type="EMBL" id="WLYX01000001">
    <property type="protein sequence ID" value="MTD32626.1"/>
    <property type="molecule type" value="Genomic_DNA"/>
</dbReference>
<dbReference type="Proteomes" id="UP000446658">
    <property type="component" value="Unassembled WGS sequence"/>
</dbReference>
<evidence type="ECO:0000313" key="1">
    <source>
        <dbReference type="EMBL" id="MTD32626.1"/>
    </source>
</evidence>
<evidence type="ECO:0000313" key="2">
    <source>
        <dbReference type="EMBL" id="MTD34092.1"/>
    </source>
</evidence>
<dbReference type="EMBL" id="WLYX01000001">
    <property type="protein sequence ID" value="MTD34092.1"/>
    <property type="molecule type" value="Genomic_DNA"/>
</dbReference>
<dbReference type="RefSeq" id="WP_230369109.1">
    <property type="nucleotide sequence ID" value="NZ_WLYX01000001.1"/>
</dbReference>